<dbReference type="Gene3D" id="1.20.1250.20">
    <property type="entry name" value="MFS general substrate transporter like domains"/>
    <property type="match status" value="1"/>
</dbReference>
<evidence type="ECO:0000256" key="3">
    <source>
        <dbReference type="ARBA" id="ARBA00022989"/>
    </source>
</evidence>
<evidence type="ECO:0000256" key="2">
    <source>
        <dbReference type="ARBA" id="ARBA00022692"/>
    </source>
</evidence>
<dbReference type="InterPro" id="IPR011701">
    <property type="entry name" value="MFS"/>
</dbReference>
<dbReference type="OrthoDB" id="10262656at2759"/>
<accession>A0A8J1XKI6</accession>
<dbReference type="GO" id="GO:0022857">
    <property type="term" value="F:transmembrane transporter activity"/>
    <property type="evidence" value="ECO:0007669"/>
    <property type="project" value="InterPro"/>
</dbReference>
<dbReference type="AlphaFoldDB" id="A0A8J1XKI6"/>
<dbReference type="CDD" id="cd17390">
    <property type="entry name" value="MFS_MFSD9"/>
    <property type="match status" value="1"/>
</dbReference>
<keyword evidence="3" id="KW-1133">Transmembrane helix</keyword>
<gene>
    <name evidence="5" type="ORF">OFUS_LOCUS22510</name>
</gene>
<evidence type="ECO:0000256" key="4">
    <source>
        <dbReference type="ARBA" id="ARBA00023136"/>
    </source>
</evidence>
<dbReference type="InterPro" id="IPR020846">
    <property type="entry name" value="MFS_dom"/>
</dbReference>
<evidence type="ECO:0000256" key="1">
    <source>
        <dbReference type="ARBA" id="ARBA00004141"/>
    </source>
</evidence>
<keyword evidence="2" id="KW-0812">Transmembrane</keyword>
<sequence>MTRSTNMSLLINISGFLDLFGVSMFIPLMSKYAKELGASPSMAGMLGSVYGLLQLFSSPVVGQWSDISGHRYVLILCLLITAGGYFMMALATSLVFLAIARILPGLFKHSQSIAKAYIADVTPKEDQSAAFGTFAAYSSIGFIVGPLCGGHIASLPGGFSIVAAIGAFIFVINAAILWYFVPEAVPTKSEIDGITREESTVNLRRFNGDELNFSPGQFIDNFKKISWDLLWDIFLIKFLQGFGVMIYRSNFILMLDYRYQTTPAMNGYIISYSGIIGALSGFLVGKICGFYKNDAKLLCHTAIVQMFMFLALTYAPSIWVLILFLTPLGVANQVARVCVTNIMLRKSANTDTGALMGLGQSTMSLGRMLSPAIGGFAQEFSIYGPGWIAVGSAGLAVIIQILFLKDPQNDKKKTN</sequence>
<proteinExistence type="predicted"/>
<comment type="subcellular location">
    <subcellularLocation>
        <location evidence="1">Membrane</location>
        <topology evidence="1">Multi-pass membrane protein</topology>
    </subcellularLocation>
</comment>
<dbReference type="PRINTS" id="PR01035">
    <property type="entry name" value="TCRTETA"/>
</dbReference>
<dbReference type="EMBL" id="CAIIXF020000011">
    <property type="protein sequence ID" value="CAH1798358.1"/>
    <property type="molecule type" value="Genomic_DNA"/>
</dbReference>
<comment type="caution">
    <text evidence="5">The sequence shown here is derived from an EMBL/GenBank/DDBJ whole genome shotgun (WGS) entry which is preliminary data.</text>
</comment>
<keyword evidence="6" id="KW-1185">Reference proteome</keyword>
<dbReference type="PANTHER" id="PTHR24002:SF3">
    <property type="entry name" value="SOLUTE CARRIER FAMILY 22 MEMBER 18"/>
    <property type="match status" value="1"/>
</dbReference>
<evidence type="ECO:0000313" key="6">
    <source>
        <dbReference type="Proteomes" id="UP000749559"/>
    </source>
</evidence>
<evidence type="ECO:0000313" key="5">
    <source>
        <dbReference type="EMBL" id="CAH1798358.1"/>
    </source>
</evidence>
<dbReference type="PANTHER" id="PTHR24002">
    <property type="entry name" value="SOLUTE CARRIER FAMILY 22 MEMBER 18"/>
    <property type="match status" value="1"/>
</dbReference>
<dbReference type="PROSITE" id="PS50850">
    <property type="entry name" value="MFS"/>
    <property type="match status" value="1"/>
</dbReference>
<dbReference type="Pfam" id="PF07690">
    <property type="entry name" value="MFS_1"/>
    <property type="match status" value="1"/>
</dbReference>
<reference evidence="5" key="1">
    <citation type="submission" date="2022-03" db="EMBL/GenBank/DDBJ databases">
        <authorList>
            <person name="Martin C."/>
        </authorList>
    </citation>
    <scope>NUCLEOTIDE SEQUENCE</scope>
</reference>
<dbReference type="InterPro" id="IPR001958">
    <property type="entry name" value="Tet-R_TetA/multi-R_MdtG-like"/>
</dbReference>
<organism evidence="5 6">
    <name type="scientific">Owenia fusiformis</name>
    <name type="common">Polychaete worm</name>
    <dbReference type="NCBI Taxonomy" id="6347"/>
    <lineage>
        <taxon>Eukaryota</taxon>
        <taxon>Metazoa</taxon>
        <taxon>Spiralia</taxon>
        <taxon>Lophotrochozoa</taxon>
        <taxon>Annelida</taxon>
        <taxon>Polychaeta</taxon>
        <taxon>Sedentaria</taxon>
        <taxon>Canalipalpata</taxon>
        <taxon>Sabellida</taxon>
        <taxon>Oweniida</taxon>
        <taxon>Oweniidae</taxon>
        <taxon>Owenia</taxon>
    </lineage>
</organism>
<dbReference type="Proteomes" id="UP000749559">
    <property type="component" value="Unassembled WGS sequence"/>
</dbReference>
<protein>
    <submittedName>
        <fullName evidence="5">Uncharacterized protein</fullName>
    </submittedName>
</protein>
<keyword evidence="4" id="KW-0472">Membrane</keyword>
<dbReference type="InterPro" id="IPR036259">
    <property type="entry name" value="MFS_trans_sf"/>
</dbReference>
<dbReference type="GO" id="GO:0005635">
    <property type="term" value="C:nuclear envelope"/>
    <property type="evidence" value="ECO:0007669"/>
    <property type="project" value="TreeGrafter"/>
</dbReference>
<dbReference type="GO" id="GO:0016020">
    <property type="term" value="C:membrane"/>
    <property type="evidence" value="ECO:0007669"/>
    <property type="project" value="UniProtKB-SubCell"/>
</dbReference>
<dbReference type="SUPFAM" id="SSF103473">
    <property type="entry name" value="MFS general substrate transporter"/>
    <property type="match status" value="1"/>
</dbReference>
<name>A0A8J1XKI6_OWEFU</name>